<keyword evidence="2" id="KW-1185">Reference proteome</keyword>
<keyword evidence="1" id="KW-0548">Nucleotidyltransferase</keyword>
<sequence length="274" mass="29440">MKQRFITGLLLSAFLAINLWLPNWCMALATLVCICFAIWEEYHALATAGHHVVSWPTWIIVGVSLPLTWLFGVKVIVPLLAAGLFMMITVILFRKGQEPELTDLSMSALPLLTVALPGLSLVALSLIPDQKAVEVVLLCLTFAVPLLGDVFALFVGSAIGGPKFCPAVSPKKTIAGSIGGMAGSVIAAMAVYGLSVAFCDAPTLAKLPVWWHYLILGFLGGIAGQIGDLFASLVKRHSGIKDFSNLFPGHGGMLDRLDSVLFMAVLMYCYLMFK</sequence>
<evidence type="ECO:0000313" key="2">
    <source>
        <dbReference type="Proteomes" id="UP000682782"/>
    </source>
</evidence>
<gene>
    <name evidence="1" type="ORF">JYE49_14335</name>
</gene>
<dbReference type="EMBL" id="CP068393">
    <property type="protein sequence ID" value="QUC66992.1"/>
    <property type="molecule type" value="Genomic_DNA"/>
</dbReference>
<dbReference type="Proteomes" id="UP000682782">
    <property type="component" value="Chromosome"/>
</dbReference>
<proteinExistence type="predicted"/>
<keyword evidence="1" id="KW-0808">Transferase</keyword>
<name>A0AC61MWL9_9FIRM</name>
<protein>
    <submittedName>
        <fullName evidence="1">Phosphatidate cytidylyltransferase</fullName>
    </submittedName>
</protein>
<reference evidence="1" key="1">
    <citation type="submission" date="2021-01" db="EMBL/GenBank/DDBJ databases">
        <title>Complete genome sequence of Clostridiales bacterium R-7.</title>
        <authorList>
            <person name="Mahoney-Kurpe S.C."/>
            <person name="Palevich N."/>
            <person name="Koike S."/>
            <person name="Moon C.D."/>
            <person name="Attwood G.T."/>
        </authorList>
    </citation>
    <scope>NUCLEOTIDE SEQUENCE</scope>
    <source>
        <strain evidence="1">R-7</strain>
    </source>
</reference>
<accession>A0AC61MWL9</accession>
<evidence type="ECO:0000313" key="1">
    <source>
        <dbReference type="EMBL" id="QUC66992.1"/>
    </source>
</evidence>
<organism evidence="1 2">
    <name type="scientific">Aristaeella hokkaidonensis</name>
    <dbReference type="NCBI Taxonomy" id="3046382"/>
    <lineage>
        <taxon>Bacteria</taxon>
        <taxon>Bacillati</taxon>
        <taxon>Bacillota</taxon>
        <taxon>Clostridia</taxon>
        <taxon>Eubacteriales</taxon>
        <taxon>Aristaeellaceae</taxon>
        <taxon>Aristaeella</taxon>
    </lineage>
</organism>